<evidence type="ECO:0000313" key="10">
    <source>
        <dbReference type="EMBL" id="KAE9444869.1"/>
    </source>
</evidence>
<organism evidence="10">
    <name type="scientific">Rhododendron williamsianum</name>
    <dbReference type="NCBI Taxonomy" id="262921"/>
    <lineage>
        <taxon>Eukaryota</taxon>
        <taxon>Viridiplantae</taxon>
        <taxon>Streptophyta</taxon>
        <taxon>Embryophyta</taxon>
        <taxon>Tracheophyta</taxon>
        <taxon>Spermatophyta</taxon>
        <taxon>Magnoliopsida</taxon>
        <taxon>eudicotyledons</taxon>
        <taxon>Gunneridae</taxon>
        <taxon>Pentapetalae</taxon>
        <taxon>asterids</taxon>
        <taxon>Ericales</taxon>
        <taxon>Ericaceae</taxon>
        <taxon>Ericoideae</taxon>
        <taxon>Rhodoreae</taxon>
        <taxon>Rhododendron</taxon>
    </lineage>
</organism>
<dbReference type="Gene3D" id="3.80.10.10">
    <property type="entry name" value="Ribonuclease Inhibitor"/>
    <property type="match status" value="1"/>
</dbReference>
<dbReference type="EMBL" id="QEFC01005190">
    <property type="protein sequence ID" value="KAE9444869.1"/>
    <property type="molecule type" value="Genomic_DNA"/>
</dbReference>
<keyword evidence="6" id="KW-0067">ATP-binding</keyword>
<feature type="domain" description="Disease resistance protein winged helix" evidence="8">
    <location>
        <begin position="255"/>
        <end position="326"/>
    </location>
</feature>
<dbReference type="InterPro" id="IPR036388">
    <property type="entry name" value="WH-like_DNA-bd_sf"/>
</dbReference>
<dbReference type="InterPro" id="IPR055414">
    <property type="entry name" value="LRR_R13L4/SHOC2-like"/>
</dbReference>
<dbReference type="AlphaFoldDB" id="A0A6A4KPP1"/>
<evidence type="ECO:0008006" key="11">
    <source>
        <dbReference type="Google" id="ProtNLM"/>
    </source>
</evidence>
<dbReference type="PANTHER" id="PTHR23155">
    <property type="entry name" value="DISEASE RESISTANCE PROTEIN RP"/>
    <property type="match status" value="1"/>
</dbReference>
<dbReference type="PANTHER" id="PTHR23155:SF1205">
    <property type="entry name" value="DISEASE RESISTANCE PROTEIN RPM1"/>
    <property type="match status" value="1"/>
</dbReference>
<feature type="domain" description="Disease resistance R13L4/SHOC-2-like LRR" evidence="9">
    <location>
        <begin position="394"/>
        <end position="550"/>
    </location>
</feature>
<keyword evidence="3" id="KW-0677">Repeat</keyword>
<accession>A0A6A4KPP1</accession>
<evidence type="ECO:0000256" key="3">
    <source>
        <dbReference type="ARBA" id="ARBA00022737"/>
    </source>
</evidence>
<gene>
    <name evidence="10" type="ORF">C3L33_23232</name>
</gene>
<dbReference type="SUPFAM" id="SSF52047">
    <property type="entry name" value="RNI-like"/>
    <property type="match status" value="1"/>
</dbReference>
<keyword evidence="2" id="KW-0433">Leucine-rich repeat</keyword>
<dbReference type="GO" id="GO:0043531">
    <property type="term" value="F:ADP binding"/>
    <property type="evidence" value="ECO:0007669"/>
    <property type="project" value="InterPro"/>
</dbReference>
<evidence type="ECO:0000256" key="1">
    <source>
        <dbReference type="ARBA" id="ARBA00008894"/>
    </source>
</evidence>
<dbReference type="GO" id="GO:0005524">
    <property type="term" value="F:ATP binding"/>
    <property type="evidence" value="ECO:0007669"/>
    <property type="project" value="UniProtKB-KW"/>
</dbReference>
<evidence type="ECO:0000259" key="8">
    <source>
        <dbReference type="Pfam" id="PF23559"/>
    </source>
</evidence>
<evidence type="ECO:0000256" key="6">
    <source>
        <dbReference type="ARBA" id="ARBA00022840"/>
    </source>
</evidence>
<dbReference type="InterPro" id="IPR044974">
    <property type="entry name" value="Disease_R_plants"/>
</dbReference>
<dbReference type="Pfam" id="PF18052">
    <property type="entry name" value="Rx_N"/>
    <property type="match status" value="1"/>
</dbReference>
<evidence type="ECO:0000256" key="5">
    <source>
        <dbReference type="ARBA" id="ARBA00022821"/>
    </source>
</evidence>
<dbReference type="Gene3D" id="1.10.8.430">
    <property type="entry name" value="Helical domain of apoptotic protease-activating factors"/>
    <property type="match status" value="1"/>
</dbReference>
<dbReference type="InterPro" id="IPR032675">
    <property type="entry name" value="LRR_dom_sf"/>
</dbReference>
<comment type="similarity">
    <text evidence="1">Belongs to the disease resistance NB-LRR family.</text>
</comment>
<evidence type="ECO:0000256" key="2">
    <source>
        <dbReference type="ARBA" id="ARBA00022614"/>
    </source>
</evidence>
<proteinExistence type="inferred from homology"/>
<feature type="domain" description="Disease resistance N-terminal" evidence="7">
    <location>
        <begin position="10"/>
        <end position="88"/>
    </location>
</feature>
<dbReference type="Pfam" id="PF23598">
    <property type="entry name" value="LRR_14"/>
    <property type="match status" value="1"/>
</dbReference>
<dbReference type="OrthoDB" id="690341at2759"/>
<keyword evidence="4" id="KW-0547">Nucleotide-binding</keyword>
<dbReference type="InterPro" id="IPR027417">
    <property type="entry name" value="P-loop_NTPase"/>
</dbReference>
<dbReference type="Pfam" id="PF23559">
    <property type="entry name" value="WHD_DRP"/>
    <property type="match status" value="1"/>
</dbReference>
<protein>
    <recommendedName>
        <fullName evidence="11">Rx N-terminal domain-containing protein</fullName>
    </recommendedName>
</protein>
<dbReference type="InterPro" id="IPR041118">
    <property type="entry name" value="Rx_N"/>
</dbReference>
<dbReference type="InterPro" id="IPR042197">
    <property type="entry name" value="Apaf_helical"/>
</dbReference>
<evidence type="ECO:0000256" key="4">
    <source>
        <dbReference type="ARBA" id="ARBA00022741"/>
    </source>
</evidence>
<dbReference type="Gene3D" id="1.20.5.4130">
    <property type="match status" value="1"/>
</dbReference>
<sequence length="604" mass="69106">MAEIAVSAAKVLVPMVLHSLSQIQNNQKDIQKEVADLGVILHRLDAYLADMDGKEGNEQHKERVKEVREAAYHIEDVLEEFMFYVPHRFHQHTISYKYDELAYAAKLWNPFSSVHELLSKITGVKGMINNIVALDKLGSGNCRTRMEEGSTSGSKPDHQVAPNFPGDEEIVGFEERGEALSFKSAEFIHNLTGLPWPVAWDLFCKKAFQSANEQCPPELEDLSQKIVKRCEGLPLAIVAVDLPTHLKSCFLYFCIFPEDYSIDRGTLVRLWIAEGFVPKTRGETLEEVAEYYLSELIKRNLVHTSRLDLDGQARYCRVLNLVHEFINRKSEEVNFFSLTEELDASSSNKVRRLCIDCITLSQSRDLNYVRSAFLFKRSNVSASSIEQILRAFKLVKIKEIPNSIKKLSYLETLDLKQTKVTVLPDGILQLRNLRHLLVYWYNIKNYVTWHSVVGVKIARGIGALTNLQKLSLIKSDKHHEIVKELKALTQLRKLGLVDLNREGGKHLCESVEKMEHLSTLDVTSANKEESLDLDDMQSPPRHLRRLYLKGHLRHPLDALQKLPNLLELEMVDAFTGGVLVFEAGRFKKLKILHIEQFEQLIQWL</sequence>
<evidence type="ECO:0000259" key="9">
    <source>
        <dbReference type="Pfam" id="PF23598"/>
    </source>
</evidence>
<dbReference type="SUPFAM" id="SSF52540">
    <property type="entry name" value="P-loop containing nucleoside triphosphate hydrolases"/>
    <property type="match status" value="1"/>
</dbReference>
<dbReference type="FunFam" id="1.10.10.10:FF:000322">
    <property type="entry name" value="Probable disease resistance protein At1g63360"/>
    <property type="match status" value="1"/>
</dbReference>
<dbReference type="Gene3D" id="1.10.10.10">
    <property type="entry name" value="Winged helix-like DNA-binding domain superfamily/Winged helix DNA-binding domain"/>
    <property type="match status" value="1"/>
</dbReference>
<dbReference type="InterPro" id="IPR058922">
    <property type="entry name" value="WHD_DRP"/>
</dbReference>
<name>A0A6A4KPP1_9ERIC</name>
<keyword evidence="5" id="KW-0611">Plant defense</keyword>
<dbReference type="GO" id="GO:0098542">
    <property type="term" value="P:defense response to other organism"/>
    <property type="evidence" value="ECO:0007669"/>
    <property type="project" value="TreeGrafter"/>
</dbReference>
<comment type="caution">
    <text evidence="10">The sequence shown here is derived from an EMBL/GenBank/DDBJ whole genome shotgun (WGS) entry which is preliminary data.</text>
</comment>
<feature type="non-terminal residue" evidence="10">
    <location>
        <position position="1"/>
    </location>
</feature>
<evidence type="ECO:0000259" key="7">
    <source>
        <dbReference type="Pfam" id="PF18052"/>
    </source>
</evidence>
<reference evidence="10" key="1">
    <citation type="journal article" date="2019" name="Genome Biol. Evol.">
        <title>The Rhododendron genome and chromosomal organization provide insight into shared whole-genome duplications across the heath family (Ericaceae).</title>
        <authorList>
            <person name="Soza V.L."/>
            <person name="Lindsley D."/>
            <person name="Waalkes A."/>
            <person name="Ramage E."/>
            <person name="Patwardhan R.P."/>
            <person name="Burton J.N."/>
            <person name="Adey A."/>
            <person name="Kumar A."/>
            <person name="Qiu R."/>
            <person name="Shendure J."/>
            <person name="Hall B."/>
        </authorList>
    </citation>
    <scope>NUCLEOTIDE SEQUENCE</scope>
    <source>
        <strain evidence="10">RSF 1966-606</strain>
    </source>
</reference>